<dbReference type="Pfam" id="PF20218">
    <property type="entry name" value="DUF6578"/>
    <property type="match status" value="1"/>
</dbReference>
<accession>A0ABS2CMU1</accession>
<sequence length="139" mass="15199">MAVVWYSSWQMECCGEPFAVHDVVEWNLAPHSADDWLPNAVGDDLASRVTHDEDHHGLRGDARRHRGRVVGIRCASCRYAPTPGGDPRTLYPVVGTAVVVPVDRVDGREGLDGDLRLNGYLVDLELTDAGADPDPDQPD</sequence>
<gene>
    <name evidence="1" type="ORF">JQN70_12080</name>
</gene>
<dbReference type="EMBL" id="JAFDVD010000012">
    <property type="protein sequence ID" value="MBM6401130.1"/>
    <property type="molecule type" value="Genomic_DNA"/>
</dbReference>
<name>A0ABS2CMU1_9MICO</name>
<evidence type="ECO:0000313" key="1">
    <source>
        <dbReference type="EMBL" id="MBM6401130.1"/>
    </source>
</evidence>
<dbReference type="RefSeq" id="WP_204131585.1">
    <property type="nucleotide sequence ID" value="NZ_JAFDVD010000012.1"/>
</dbReference>
<proteinExistence type="predicted"/>
<keyword evidence="2" id="KW-1185">Reference proteome</keyword>
<organism evidence="1 2">
    <name type="scientific">Phycicoccus sonneratiae</name>
    <dbReference type="NCBI Taxonomy" id="2807628"/>
    <lineage>
        <taxon>Bacteria</taxon>
        <taxon>Bacillati</taxon>
        <taxon>Actinomycetota</taxon>
        <taxon>Actinomycetes</taxon>
        <taxon>Micrococcales</taxon>
        <taxon>Intrasporangiaceae</taxon>
        <taxon>Phycicoccus</taxon>
    </lineage>
</organism>
<comment type="caution">
    <text evidence="1">The sequence shown here is derived from an EMBL/GenBank/DDBJ whole genome shotgun (WGS) entry which is preliminary data.</text>
</comment>
<protein>
    <submittedName>
        <fullName evidence="1">Uncharacterized protein</fullName>
    </submittedName>
</protein>
<evidence type="ECO:0000313" key="2">
    <source>
        <dbReference type="Proteomes" id="UP001430172"/>
    </source>
</evidence>
<dbReference type="Proteomes" id="UP001430172">
    <property type="component" value="Unassembled WGS sequence"/>
</dbReference>
<reference evidence="1" key="1">
    <citation type="submission" date="2021-02" db="EMBL/GenBank/DDBJ databases">
        <title>Phycicoccus sp. MQZ13P-5T, whole genome shotgun sequence.</title>
        <authorList>
            <person name="Tuo L."/>
        </authorList>
    </citation>
    <scope>NUCLEOTIDE SEQUENCE</scope>
    <source>
        <strain evidence="1">MQZ13P-5</strain>
    </source>
</reference>
<dbReference type="InterPro" id="IPR046485">
    <property type="entry name" value="DUF6578"/>
</dbReference>